<dbReference type="AlphaFoldDB" id="A0A2W1BXR3"/>
<feature type="signal peptide" evidence="1">
    <location>
        <begin position="1"/>
        <end position="20"/>
    </location>
</feature>
<feature type="chain" id="PRO_5016044684" evidence="1">
    <location>
        <begin position="21"/>
        <end position="161"/>
    </location>
</feature>
<evidence type="ECO:0000256" key="1">
    <source>
        <dbReference type="SAM" id="SignalP"/>
    </source>
</evidence>
<reference evidence="2 3" key="1">
    <citation type="journal article" date="2017" name="BMC Biol.">
        <title>Genomic innovations, transcriptional plasticity and gene loss underlying the evolution and divergence of two highly polyphagous and invasive Helicoverpa pest species.</title>
        <authorList>
            <person name="Pearce S.L."/>
            <person name="Clarke D.F."/>
            <person name="East P.D."/>
            <person name="Elfekih S."/>
            <person name="Gordon K.H."/>
            <person name="Jermiin L.S."/>
            <person name="McGaughran A."/>
            <person name="Oakeshott J.G."/>
            <person name="Papanikolaou A."/>
            <person name="Perera O.P."/>
            <person name="Rane R.V."/>
            <person name="Richards S."/>
            <person name="Tay W.T."/>
            <person name="Walsh T.K."/>
            <person name="Anderson A."/>
            <person name="Anderson C.J."/>
            <person name="Asgari S."/>
            <person name="Board P.G."/>
            <person name="Bretschneider A."/>
            <person name="Campbell P.M."/>
            <person name="Chertemps T."/>
            <person name="Christeller J.T."/>
            <person name="Coppin C.W."/>
            <person name="Downes S.J."/>
            <person name="Duan G."/>
            <person name="Farnsworth C.A."/>
            <person name="Good R.T."/>
            <person name="Han L.B."/>
            <person name="Han Y.C."/>
            <person name="Hatje K."/>
            <person name="Horne I."/>
            <person name="Huang Y.P."/>
            <person name="Hughes D.S."/>
            <person name="Jacquin-Joly E."/>
            <person name="James W."/>
            <person name="Jhangiani S."/>
            <person name="Kollmar M."/>
            <person name="Kuwar S.S."/>
            <person name="Li S."/>
            <person name="Liu N.Y."/>
            <person name="Maibeche M.T."/>
            <person name="Miller J.R."/>
            <person name="Montagne N."/>
            <person name="Perry T."/>
            <person name="Qu J."/>
            <person name="Song S.V."/>
            <person name="Sutton G.G."/>
            <person name="Vogel H."/>
            <person name="Walenz B.P."/>
            <person name="Xu W."/>
            <person name="Zhang H.J."/>
            <person name="Zou Z."/>
            <person name="Batterham P."/>
            <person name="Edwards O.R."/>
            <person name="Feyereisen R."/>
            <person name="Gibbs R.A."/>
            <person name="Heckel D.G."/>
            <person name="McGrath A."/>
            <person name="Robin C."/>
            <person name="Scherer S.E."/>
            <person name="Worley K.C."/>
            <person name="Wu Y.D."/>
        </authorList>
    </citation>
    <scope>NUCLEOTIDE SEQUENCE [LARGE SCALE GENOMIC DNA]</scope>
    <source>
        <strain evidence="2">Harm_GR_Male_#8</strain>
        <tissue evidence="2">Whole organism</tissue>
    </source>
</reference>
<dbReference type="EMBL" id="KZ149953">
    <property type="protein sequence ID" value="PZC76553.1"/>
    <property type="molecule type" value="Genomic_DNA"/>
</dbReference>
<evidence type="ECO:0000313" key="3">
    <source>
        <dbReference type="Proteomes" id="UP000249218"/>
    </source>
</evidence>
<organism evidence="2 3">
    <name type="scientific">Helicoverpa armigera</name>
    <name type="common">Cotton bollworm</name>
    <name type="synonym">Heliothis armigera</name>
    <dbReference type="NCBI Taxonomy" id="29058"/>
    <lineage>
        <taxon>Eukaryota</taxon>
        <taxon>Metazoa</taxon>
        <taxon>Ecdysozoa</taxon>
        <taxon>Arthropoda</taxon>
        <taxon>Hexapoda</taxon>
        <taxon>Insecta</taxon>
        <taxon>Pterygota</taxon>
        <taxon>Neoptera</taxon>
        <taxon>Endopterygota</taxon>
        <taxon>Lepidoptera</taxon>
        <taxon>Glossata</taxon>
        <taxon>Ditrysia</taxon>
        <taxon>Noctuoidea</taxon>
        <taxon>Noctuidae</taxon>
        <taxon>Heliothinae</taxon>
        <taxon>Helicoverpa</taxon>
    </lineage>
</organism>
<evidence type="ECO:0000313" key="2">
    <source>
        <dbReference type="EMBL" id="PZC76553.1"/>
    </source>
</evidence>
<gene>
    <name evidence="2" type="primary">HaOG204452</name>
    <name evidence="2" type="ORF">B5X24_HaOG204452</name>
</gene>
<proteinExistence type="predicted"/>
<sequence length="161" mass="18500">MRYILVQSAVLLDILYCVTSQDLHFRPVLMMEDLHRKKITRGHVTTRAPARAGLDSYAFSNNELDDIARIVGLSKPAYSPVSTPKYRPVQTAVDSQDLVWLEALEQQNELQGQETSSTMVPMHVTTVEEQMNCVQWANCKKKVWRGGLRQGYTNHHLFKRR</sequence>
<protein>
    <submittedName>
        <fullName evidence="2">Uncharacterized protein</fullName>
    </submittedName>
</protein>
<accession>A0A2W1BXR3</accession>
<keyword evidence="1" id="KW-0732">Signal</keyword>
<keyword evidence="3" id="KW-1185">Reference proteome</keyword>
<dbReference type="Proteomes" id="UP000249218">
    <property type="component" value="Unassembled WGS sequence"/>
</dbReference>
<name>A0A2W1BXR3_HELAM</name>